<feature type="compositionally biased region" description="Basic and acidic residues" evidence="1">
    <location>
        <begin position="1"/>
        <end position="12"/>
    </location>
</feature>
<organism evidence="2 3">
    <name type="scientific">Daphnia pulex</name>
    <name type="common">Water flea</name>
    <dbReference type="NCBI Taxonomy" id="6669"/>
    <lineage>
        <taxon>Eukaryota</taxon>
        <taxon>Metazoa</taxon>
        <taxon>Ecdysozoa</taxon>
        <taxon>Arthropoda</taxon>
        <taxon>Crustacea</taxon>
        <taxon>Branchiopoda</taxon>
        <taxon>Diplostraca</taxon>
        <taxon>Cladocera</taxon>
        <taxon>Anomopoda</taxon>
        <taxon>Daphniidae</taxon>
        <taxon>Daphnia</taxon>
    </lineage>
</organism>
<name>E9H090_DAPPU</name>
<dbReference type="InParanoid" id="E9H090"/>
<dbReference type="HOGENOM" id="CLU_3070815_0_0_1"/>
<dbReference type="EMBL" id="GL732580">
    <property type="protein sequence ID" value="EFX74758.1"/>
    <property type="molecule type" value="Genomic_DNA"/>
</dbReference>
<reference evidence="2 3" key="1">
    <citation type="journal article" date="2011" name="Science">
        <title>The ecoresponsive genome of Daphnia pulex.</title>
        <authorList>
            <person name="Colbourne J.K."/>
            <person name="Pfrender M.E."/>
            <person name="Gilbert D."/>
            <person name="Thomas W.K."/>
            <person name="Tucker A."/>
            <person name="Oakley T.H."/>
            <person name="Tokishita S."/>
            <person name="Aerts A."/>
            <person name="Arnold G.J."/>
            <person name="Basu M.K."/>
            <person name="Bauer D.J."/>
            <person name="Caceres C.E."/>
            <person name="Carmel L."/>
            <person name="Casola C."/>
            <person name="Choi J.H."/>
            <person name="Detter J.C."/>
            <person name="Dong Q."/>
            <person name="Dusheyko S."/>
            <person name="Eads B.D."/>
            <person name="Frohlich T."/>
            <person name="Geiler-Samerotte K.A."/>
            <person name="Gerlach D."/>
            <person name="Hatcher P."/>
            <person name="Jogdeo S."/>
            <person name="Krijgsveld J."/>
            <person name="Kriventseva E.V."/>
            <person name="Kultz D."/>
            <person name="Laforsch C."/>
            <person name="Lindquist E."/>
            <person name="Lopez J."/>
            <person name="Manak J.R."/>
            <person name="Muller J."/>
            <person name="Pangilinan J."/>
            <person name="Patwardhan R.P."/>
            <person name="Pitluck S."/>
            <person name="Pritham E.J."/>
            <person name="Rechtsteiner A."/>
            <person name="Rho M."/>
            <person name="Rogozin I.B."/>
            <person name="Sakarya O."/>
            <person name="Salamov A."/>
            <person name="Schaack S."/>
            <person name="Shapiro H."/>
            <person name="Shiga Y."/>
            <person name="Skalitzky C."/>
            <person name="Smith Z."/>
            <person name="Souvorov A."/>
            <person name="Sung W."/>
            <person name="Tang Z."/>
            <person name="Tsuchiya D."/>
            <person name="Tu H."/>
            <person name="Vos H."/>
            <person name="Wang M."/>
            <person name="Wolf Y.I."/>
            <person name="Yamagata H."/>
            <person name="Yamada T."/>
            <person name="Ye Y."/>
            <person name="Shaw J.R."/>
            <person name="Andrews J."/>
            <person name="Crease T.J."/>
            <person name="Tang H."/>
            <person name="Lucas S.M."/>
            <person name="Robertson H.M."/>
            <person name="Bork P."/>
            <person name="Koonin E.V."/>
            <person name="Zdobnov E.M."/>
            <person name="Grigoriev I.V."/>
            <person name="Lynch M."/>
            <person name="Boore J.L."/>
        </authorList>
    </citation>
    <scope>NUCLEOTIDE SEQUENCE [LARGE SCALE GENOMIC DNA]</scope>
</reference>
<evidence type="ECO:0000313" key="2">
    <source>
        <dbReference type="EMBL" id="EFX74758.1"/>
    </source>
</evidence>
<feature type="region of interest" description="Disordered" evidence="1">
    <location>
        <begin position="1"/>
        <end position="33"/>
    </location>
</feature>
<gene>
    <name evidence="2" type="ORF">DAPPUDRAFT_323936</name>
</gene>
<dbReference type="AlphaFoldDB" id="E9H090"/>
<evidence type="ECO:0000256" key="1">
    <source>
        <dbReference type="SAM" id="MobiDB-lite"/>
    </source>
</evidence>
<feature type="compositionally biased region" description="Basic residues" evidence="1">
    <location>
        <begin position="13"/>
        <end position="27"/>
    </location>
</feature>
<dbReference type="Proteomes" id="UP000000305">
    <property type="component" value="Unassembled WGS sequence"/>
</dbReference>
<protein>
    <submittedName>
        <fullName evidence="2">Uncharacterized protein</fullName>
    </submittedName>
</protein>
<proteinExistence type="predicted"/>
<dbReference type="KEGG" id="dpx:DAPPUDRAFT_323936"/>
<evidence type="ECO:0000313" key="3">
    <source>
        <dbReference type="Proteomes" id="UP000000305"/>
    </source>
</evidence>
<keyword evidence="3" id="KW-1185">Reference proteome</keyword>
<accession>E9H090</accession>
<sequence>MDLDNIKKQEKARARKKRYLQNKKNKKQKLEIDDLPKKFAEQCSTDSEESDSA</sequence>